<feature type="transmembrane region" description="Helical" evidence="10">
    <location>
        <begin position="31"/>
        <end position="56"/>
    </location>
</feature>
<dbReference type="Proteomes" id="UP000472271">
    <property type="component" value="Chromosome 15"/>
</dbReference>
<dbReference type="PROSITE" id="PS00237">
    <property type="entry name" value="G_PROTEIN_RECEP_F1_1"/>
    <property type="match status" value="1"/>
</dbReference>
<dbReference type="PANTHER" id="PTHR24232">
    <property type="entry name" value="G-PROTEIN COUPLED RECEPTOR"/>
    <property type="match status" value="1"/>
</dbReference>
<dbReference type="InterPro" id="IPR017452">
    <property type="entry name" value="GPCR_Rhodpsn_7TM"/>
</dbReference>
<evidence type="ECO:0000313" key="13">
    <source>
        <dbReference type="Proteomes" id="UP000472271"/>
    </source>
</evidence>
<evidence type="ECO:0000256" key="9">
    <source>
        <dbReference type="RuleBase" id="RU000688"/>
    </source>
</evidence>
<evidence type="ECO:0000256" key="5">
    <source>
        <dbReference type="ARBA" id="ARBA00023136"/>
    </source>
</evidence>
<sequence length="299" mass="34173">MEDLNIPDHLENVSYSFSNITDDYDDEEDTFLHILTIVTWIIISISLPLTLMALYLTVRDKHVLIYIINLLISGVIQLCCLIAIMADLGEEVIIIPFYIYWYAEIASINFMVCVAFERYLAIARPMWYHFSRSVKIYVVVCIVVWLLPIVYLVVLVFAANPQIDDISFGIIHLLPFPFFLFFLVGAVRALSAAIHLNSVEKRRIIGTLVLPILTYSLLFIPFIIRLLGKEIRKNMTLTLVTFIFLFLSPLANVILYVFIRKGFMDKVLMSLCCKMDKNENSTLGTSLNEAAEGQLAPKD</sequence>
<reference evidence="12" key="1">
    <citation type="submission" date="2019-06" db="EMBL/GenBank/DDBJ databases">
        <authorList>
            <consortium name="Wellcome Sanger Institute Data Sharing"/>
        </authorList>
    </citation>
    <scope>NUCLEOTIDE SEQUENCE [LARGE SCALE GENOMIC DNA]</scope>
</reference>
<dbReference type="OrthoDB" id="5961704at2759"/>
<evidence type="ECO:0000256" key="7">
    <source>
        <dbReference type="ARBA" id="ARBA00023180"/>
    </source>
</evidence>
<dbReference type="GeneID" id="115433773"/>
<feature type="transmembrane region" description="Helical" evidence="10">
    <location>
        <begin position="136"/>
        <end position="158"/>
    </location>
</feature>
<evidence type="ECO:0000256" key="4">
    <source>
        <dbReference type="ARBA" id="ARBA00023040"/>
    </source>
</evidence>
<accession>A0A672YQ18</accession>
<keyword evidence="4 9" id="KW-0297">G-protein coupled receptor</keyword>
<feature type="transmembrane region" description="Helical" evidence="10">
    <location>
        <begin position="63"/>
        <end position="86"/>
    </location>
</feature>
<dbReference type="PROSITE" id="PS50262">
    <property type="entry name" value="G_PROTEIN_RECEP_F1_2"/>
    <property type="match status" value="1"/>
</dbReference>
<feature type="transmembrane region" description="Helical" evidence="10">
    <location>
        <begin position="170"/>
        <end position="191"/>
    </location>
</feature>
<evidence type="ECO:0000256" key="2">
    <source>
        <dbReference type="ARBA" id="ARBA00022692"/>
    </source>
</evidence>
<dbReference type="GO" id="GO:0035025">
    <property type="term" value="P:positive regulation of Rho protein signal transduction"/>
    <property type="evidence" value="ECO:0007669"/>
    <property type="project" value="TreeGrafter"/>
</dbReference>
<gene>
    <name evidence="12" type="primary">LOC115433773</name>
</gene>
<protein>
    <submittedName>
        <fullName evidence="12">Mas-related G-protein coupled receptor member X1-like</fullName>
    </submittedName>
</protein>
<feature type="transmembrane region" description="Helical" evidence="10">
    <location>
        <begin position="236"/>
        <end position="259"/>
    </location>
</feature>
<dbReference type="SUPFAM" id="SSF81321">
    <property type="entry name" value="Family A G protein-coupled receptor-like"/>
    <property type="match status" value="1"/>
</dbReference>
<evidence type="ECO:0000256" key="3">
    <source>
        <dbReference type="ARBA" id="ARBA00022989"/>
    </source>
</evidence>
<keyword evidence="7" id="KW-0325">Glycoprotein</keyword>
<dbReference type="GO" id="GO:0005886">
    <property type="term" value="C:plasma membrane"/>
    <property type="evidence" value="ECO:0007669"/>
    <property type="project" value="TreeGrafter"/>
</dbReference>
<feature type="domain" description="G-protein coupled receptors family 1 profile" evidence="11">
    <location>
        <begin position="29"/>
        <end position="256"/>
    </location>
</feature>
<comment type="similarity">
    <text evidence="9">Belongs to the G-protein coupled receptor 1 family.</text>
</comment>
<reference evidence="12" key="2">
    <citation type="submission" date="2025-08" db="UniProtKB">
        <authorList>
            <consortium name="Ensembl"/>
        </authorList>
    </citation>
    <scope>IDENTIFICATION</scope>
</reference>
<evidence type="ECO:0000256" key="1">
    <source>
        <dbReference type="ARBA" id="ARBA00004141"/>
    </source>
</evidence>
<organism evidence="12 13">
    <name type="scientific">Sphaeramia orbicularis</name>
    <name type="common">orbiculate cardinalfish</name>
    <dbReference type="NCBI Taxonomy" id="375764"/>
    <lineage>
        <taxon>Eukaryota</taxon>
        <taxon>Metazoa</taxon>
        <taxon>Chordata</taxon>
        <taxon>Craniata</taxon>
        <taxon>Vertebrata</taxon>
        <taxon>Euteleostomi</taxon>
        <taxon>Actinopterygii</taxon>
        <taxon>Neopterygii</taxon>
        <taxon>Teleostei</taxon>
        <taxon>Neoteleostei</taxon>
        <taxon>Acanthomorphata</taxon>
        <taxon>Gobiaria</taxon>
        <taxon>Kurtiformes</taxon>
        <taxon>Apogonoidei</taxon>
        <taxon>Apogonidae</taxon>
        <taxon>Apogoninae</taxon>
        <taxon>Sphaeramia</taxon>
    </lineage>
</organism>
<keyword evidence="5 10" id="KW-0472">Membrane</keyword>
<dbReference type="PANTHER" id="PTHR24232:SF85">
    <property type="entry name" value="G-PROTEIN COUPLED RECEPTOR 4"/>
    <property type="match status" value="1"/>
</dbReference>
<keyword evidence="13" id="KW-1185">Reference proteome</keyword>
<feature type="transmembrane region" description="Helical" evidence="10">
    <location>
        <begin position="98"/>
        <end position="116"/>
    </location>
</feature>
<evidence type="ECO:0000259" key="11">
    <source>
        <dbReference type="PROSITE" id="PS50262"/>
    </source>
</evidence>
<dbReference type="GO" id="GO:0004930">
    <property type="term" value="F:G protein-coupled receptor activity"/>
    <property type="evidence" value="ECO:0007669"/>
    <property type="project" value="UniProtKB-KW"/>
</dbReference>
<proteinExistence type="inferred from homology"/>
<evidence type="ECO:0000256" key="10">
    <source>
        <dbReference type="SAM" id="Phobius"/>
    </source>
</evidence>
<reference evidence="12" key="3">
    <citation type="submission" date="2025-09" db="UniProtKB">
        <authorList>
            <consortium name="Ensembl"/>
        </authorList>
    </citation>
    <scope>IDENTIFICATION</scope>
</reference>
<keyword evidence="6 9" id="KW-0675">Receptor</keyword>
<dbReference type="AlphaFoldDB" id="A0A672YQ18"/>
<dbReference type="PRINTS" id="PR00237">
    <property type="entry name" value="GPCRRHODOPSN"/>
</dbReference>
<evidence type="ECO:0000256" key="8">
    <source>
        <dbReference type="ARBA" id="ARBA00023224"/>
    </source>
</evidence>
<dbReference type="RefSeq" id="XP_030011125.1">
    <property type="nucleotide sequence ID" value="XM_030155265.1"/>
</dbReference>
<keyword evidence="8 9" id="KW-0807">Transducer</keyword>
<feature type="transmembrane region" description="Helical" evidence="10">
    <location>
        <begin position="203"/>
        <end position="224"/>
    </location>
</feature>
<dbReference type="InParanoid" id="A0A672YQ18"/>
<evidence type="ECO:0000256" key="6">
    <source>
        <dbReference type="ARBA" id="ARBA00023170"/>
    </source>
</evidence>
<dbReference type="GO" id="GO:0007200">
    <property type="term" value="P:phospholipase C-activating G protein-coupled receptor signaling pathway"/>
    <property type="evidence" value="ECO:0007669"/>
    <property type="project" value="TreeGrafter"/>
</dbReference>
<dbReference type="InterPro" id="IPR000276">
    <property type="entry name" value="GPCR_Rhodpsn"/>
</dbReference>
<evidence type="ECO:0000313" key="12">
    <source>
        <dbReference type="Ensembl" id="ENSSORP00005006673.1"/>
    </source>
</evidence>
<dbReference type="Ensembl" id="ENSSORT00005006933.1">
    <property type="protein sequence ID" value="ENSSORP00005006673.1"/>
    <property type="gene ID" value="ENSSORG00005003893.1"/>
</dbReference>
<keyword evidence="2 9" id="KW-0812">Transmembrane</keyword>
<keyword evidence="3 10" id="KW-1133">Transmembrane helix</keyword>
<comment type="subcellular location">
    <subcellularLocation>
        <location evidence="1">Membrane</location>
        <topology evidence="1">Multi-pass membrane protein</topology>
    </subcellularLocation>
</comment>
<name>A0A672YQ18_9TELE</name>
<dbReference type="Gene3D" id="1.20.1070.10">
    <property type="entry name" value="Rhodopsin 7-helix transmembrane proteins"/>
    <property type="match status" value="1"/>
</dbReference>